<dbReference type="InterPro" id="IPR013785">
    <property type="entry name" value="Aldolase_TIM"/>
</dbReference>
<feature type="binding site" evidence="8">
    <location>
        <begin position="207"/>
        <end position="208"/>
    </location>
    <ligand>
        <name>1-deoxy-D-xylulose 5-phosphate</name>
        <dbReference type="ChEBI" id="CHEBI:57792"/>
    </ligand>
</feature>
<comment type="subcellular location">
    <subcellularLocation>
        <location evidence="8">Cytoplasm</location>
    </subcellularLocation>
</comment>
<name>A0A857JGU5_9ALTE</name>
<dbReference type="PANTHER" id="PTHR34266:SF2">
    <property type="entry name" value="THIAZOLE SYNTHASE"/>
    <property type="match status" value="1"/>
</dbReference>
<dbReference type="CDD" id="cd04728">
    <property type="entry name" value="ThiG"/>
    <property type="match status" value="1"/>
</dbReference>
<dbReference type="GO" id="GO:0009229">
    <property type="term" value="P:thiamine diphosphate biosynthetic process"/>
    <property type="evidence" value="ECO:0007669"/>
    <property type="project" value="UniProtKB-UniRule"/>
</dbReference>
<keyword evidence="6 8" id="KW-0704">Schiff base</keyword>
<evidence type="ECO:0000259" key="9">
    <source>
        <dbReference type="Pfam" id="PF05690"/>
    </source>
</evidence>
<evidence type="ECO:0000313" key="11">
    <source>
        <dbReference type="Proteomes" id="UP000464524"/>
    </source>
</evidence>
<dbReference type="InterPro" id="IPR008867">
    <property type="entry name" value="ThiG"/>
</dbReference>
<feature type="domain" description="Thiazole synthase ThiG" evidence="9">
    <location>
        <begin position="5"/>
        <end position="250"/>
    </location>
</feature>
<keyword evidence="4 8" id="KW-0808">Transferase</keyword>
<organism evidence="10 11">
    <name type="scientific">Paraglaciecola mesophila</name>
    <dbReference type="NCBI Taxonomy" id="197222"/>
    <lineage>
        <taxon>Bacteria</taxon>
        <taxon>Pseudomonadati</taxon>
        <taxon>Pseudomonadota</taxon>
        <taxon>Gammaproteobacteria</taxon>
        <taxon>Alteromonadales</taxon>
        <taxon>Alteromonadaceae</taxon>
        <taxon>Paraglaciecola</taxon>
    </lineage>
</organism>
<comment type="function">
    <text evidence="1 8">Catalyzes the rearrangement of 1-deoxy-D-xylulose 5-phosphate (DXP) to produce the thiazole phosphate moiety of thiamine. Sulfur is provided by the thiocarboxylate moiety of the carrier protein ThiS. In vitro, sulfur can be provided by H(2)S.</text>
</comment>
<dbReference type="EC" id="2.8.1.10" evidence="3 8"/>
<dbReference type="Proteomes" id="UP000464524">
    <property type="component" value="Chromosome"/>
</dbReference>
<dbReference type="InterPro" id="IPR033983">
    <property type="entry name" value="Thiazole_synthase_ThiG"/>
</dbReference>
<evidence type="ECO:0000256" key="1">
    <source>
        <dbReference type="ARBA" id="ARBA00002834"/>
    </source>
</evidence>
<evidence type="ECO:0000256" key="6">
    <source>
        <dbReference type="ARBA" id="ARBA00023270"/>
    </source>
</evidence>
<evidence type="ECO:0000256" key="8">
    <source>
        <dbReference type="HAMAP-Rule" id="MF_00443"/>
    </source>
</evidence>
<dbReference type="HAMAP" id="MF_00443">
    <property type="entry name" value="ThiG"/>
    <property type="match status" value="1"/>
</dbReference>
<dbReference type="UniPathway" id="UPA00060"/>
<sequence length="266" mass="29028">MSWQLADVTLDSRFLIGSSLYPSPQIMQQAIVESSAEVVTVSLRRQLPTQQGGQSFWQHIQNLNRHILPNTAGCYSAKDAITTANMAREVFNTHWIKLEVLGDEYNLQPDPFALLEATKELIAQGFEVFPYATDDLVLAERLVTAGCKIVMPWGAPIGTGRGLMNPYALQILRARLPDTTLIIDAGLGVPSHAAQAMELGFDGVLLNTAVAEANDPVMMARGFRDGICAGRNGFEAGVMQQRDLAKPSTPVLGTPFWHQDKHELGG</sequence>
<evidence type="ECO:0000313" key="10">
    <source>
        <dbReference type="EMBL" id="QHJ10400.1"/>
    </source>
</evidence>
<evidence type="ECO:0000256" key="5">
    <source>
        <dbReference type="ARBA" id="ARBA00022977"/>
    </source>
</evidence>
<dbReference type="PANTHER" id="PTHR34266">
    <property type="entry name" value="THIAZOLE SYNTHASE"/>
    <property type="match status" value="1"/>
</dbReference>
<dbReference type="Pfam" id="PF05690">
    <property type="entry name" value="ThiG"/>
    <property type="match status" value="1"/>
</dbReference>
<evidence type="ECO:0000256" key="7">
    <source>
        <dbReference type="ARBA" id="ARBA00049897"/>
    </source>
</evidence>
<dbReference type="Gene3D" id="3.20.20.70">
    <property type="entry name" value="Aldolase class I"/>
    <property type="match status" value="1"/>
</dbReference>
<comment type="subunit">
    <text evidence="8">Homotetramer. Forms heterodimers with either ThiH or ThiS.</text>
</comment>
<dbReference type="EMBL" id="CP047656">
    <property type="protein sequence ID" value="QHJ10400.1"/>
    <property type="molecule type" value="Genomic_DNA"/>
</dbReference>
<dbReference type="RefSeq" id="WP_160178280.1">
    <property type="nucleotide sequence ID" value="NZ_CP047656.1"/>
</dbReference>
<dbReference type="GO" id="GO:0005737">
    <property type="term" value="C:cytoplasm"/>
    <property type="evidence" value="ECO:0007669"/>
    <property type="project" value="UniProtKB-SubCell"/>
</dbReference>
<dbReference type="GO" id="GO:1990107">
    <property type="term" value="F:thiazole synthase activity"/>
    <property type="evidence" value="ECO:0007669"/>
    <property type="project" value="UniProtKB-EC"/>
</dbReference>
<protein>
    <recommendedName>
        <fullName evidence="3 8">Thiazole synthase</fullName>
        <ecNumber evidence="3 8">2.8.1.10</ecNumber>
    </recommendedName>
</protein>
<comment type="pathway">
    <text evidence="2 8">Cofactor biosynthesis; thiamine diphosphate biosynthesis.</text>
</comment>
<evidence type="ECO:0000256" key="3">
    <source>
        <dbReference type="ARBA" id="ARBA00011960"/>
    </source>
</evidence>
<keyword evidence="5 8" id="KW-0784">Thiamine biosynthesis</keyword>
<gene>
    <name evidence="8" type="primary">thiG</name>
    <name evidence="10" type="ORF">FX988_00612</name>
</gene>
<comment type="similarity">
    <text evidence="8">Belongs to the ThiG family.</text>
</comment>
<reference evidence="10 11" key="1">
    <citation type="submission" date="2019-12" db="EMBL/GenBank/DDBJ databases">
        <title>Genome sequencing and assembly of endphytes of Porphyra tenera.</title>
        <authorList>
            <person name="Park J.M."/>
            <person name="Shin R."/>
            <person name="Jo S.H."/>
        </authorList>
    </citation>
    <scope>NUCLEOTIDE SEQUENCE [LARGE SCALE GENOMIC DNA]</scope>
    <source>
        <strain evidence="10 11">GPM4</strain>
    </source>
</reference>
<dbReference type="AlphaFoldDB" id="A0A857JGU5"/>
<evidence type="ECO:0000256" key="2">
    <source>
        <dbReference type="ARBA" id="ARBA00004948"/>
    </source>
</evidence>
<feature type="active site" description="Schiff-base intermediate with DXP" evidence="8">
    <location>
        <position position="97"/>
    </location>
</feature>
<keyword evidence="8" id="KW-0963">Cytoplasm</keyword>
<keyword evidence="11" id="KW-1185">Reference proteome</keyword>
<dbReference type="SUPFAM" id="SSF110399">
    <property type="entry name" value="ThiG-like"/>
    <property type="match status" value="1"/>
</dbReference>
<comment type="catalytic activity">
    <reaction evidence="7 8">
        <text>[ThiS sulfur-carrier protein]-C-terminal-Gly-aminoethanethioate + 2-iminoacetate + 1-deoxy-D-xylulose 5-phosphate = [ThiS sulfur-carrier protein]-C-terminal Gly-Gly + 2-[(2R,5Z)-2-carboxy-4-methylthiazol-5(2H)-ylidene]ethyl phosphate + 2 H2O + H(+)</text>
        <dbReference type="Rhea" id="RHEA:26297"/>
        <dbReference type="Rhea" id="RHEA-COMP:12909"/>
        <dbReference type="Rhea" id="RHEA-COMP:19908"/>
        <dbReference type="ChEBI" id="CHEBI:15377"/>
        <dbReference type="ChEBI" id="CHEBI:15378"/>
        <dbReference type="ChEBI" id="CHEBI:57792"/>
        <dbReference type="ChEBI" id="CHEBI:62899"/>
        <dbReference type="ChEBI" id="CHEBI:77846"/>
        <dbReference type="ChEBI" id="CHEBI:90778"/>
        <dbReference type="ChEBI" id="CHEBI:232372"/>
        <dbReference type="EC" id="2.8.1.10"/>
    </reaction>
</comment>
<dbReference type="OrthoDB" id="9805935at2"/>
<proteinExistence type="inferred from homology"/>
<feature type="binding site" evidence="8">
    <location>
        <begin position="185"/>
        <end position="186"/>
    </location>
    <ligand>
        <name>1-deoxy-D-xylulose 5-phosphate</name>
        <dbReference type="ChEBI" id="CHEBI:57792"/>
    </ligand>
</feature>
<evidence type="ECO:0000256" key="4">
    <source>
        <dbReference type="ARBA" id="ARBA00022679"/>
    </source>
</evidence>
<accession>A0A857JGU5</accession>
<dbReference type="KEGG" id="pmes:FX988_00612"/>
<feature type="binding site" evidence="8">
    <location>
        <position position="158"/>
    </location>
    <ligand>
        <name>1-deoxy-D-xylulose 5-phosphate</name>
        <dbReference type="ChEBI" id="CHEBI:57792"/>
    </ligand>
</feature>